<proteinExistence type="predicted"/>
<evidence type="ECO:0000313" key="1">
    <source>
        <dbReference type="EMBL" id="OHX65046.1"/>
    </source>
</evidence>
<gene>
    <name evidence="1" type="ORF">NH26_01105</name>
</gene>
<comment type="caution">
    <text evidence="1">The sequence shown here is derived from an EMBL/GenBank/DDBJ whole genome shotgun (WGS) entry which is preliminary data.</text>
</comment>
<protein>
    <submittedName>
        <fullName evidence="1">Uncharacterized protein</fullName>
    </submittedName>
</protein>
<dbReference type="Proteomes" id="UP000179797">
    <property type="component" value="Unassembled WGS sequence"/>
</dbReference>
<keyword evidence="2" id="KW-1185">Reference proteome</keyword>
<accession>A0A1S1YVJ8</accession>
<evidence type="ECO:0000313" key="2">
    <source>
        <dbReference type="Proteomes" id="UP000179797"/>
    </source>
</evidence>
<dbReference type="AlphaFoldDB" id="A0A1S1YVJ8"/>
<name>A0A1S1YVJ8_FLAPC</name>
<dbReference type="EMBL" id="JRYR02000001">
    <property type="protein sequence ID" value="OHX65046.1"/>
    <property type="molecule type" value="Genomic_DNA"/>
</dbReference>
<dbReference type="RefSeq" id="WP_044226607.1">
    <property type="nucleotide sequence ID" value="NZ_JRYR02000001.1"/>
</dbReference>
<sequence>MKLINQFKKIFVSKESEEADPLFRTSNHDFHYDELYQKLLVKQDQLKKLEEAVVEMKSCFDNQLTEEAYNANKKALKIMRDSDEEIKY</sequence>
<reference evidence="1 2" key="1">
    <citation type="journal article" date="2012" name="Int. J. Syst. Evol. Microbiol.">
        <title>Flammeovirga pacifica sp. nov., isolated from deep-sea sediment.</title>
        <authorList>
            <person name="Xu H."/>
            <person name="Fu Y."/>
            <person name="Yang N."/>
            <person name="Ding Z."/>
            <person name="Lai Q."/>
            <person name="Zeng R."/>
        </authorList>
    </citation>
    <scope>NUCLEOTIDE SEQUENCE [LARGE SCALE GENOMIC DNA]</scope>
    <source>
        <strain evidence="2">DSM 24597 / LMG 26175 / WPAGA1</strain>
    </source>
</reference>
<dbReference type="STRING" id="915059.NH26_01105"/>
<organism evidence="1 2">
    <name type="scientific">Flammeovirga pacifica</name>
    <dbReference type="NCBI Taxonomy" id="915059"/>
    <lineage>
        <taxon>Bacteria</taxon>
        <taxon>Pseudomonadati</taxon>
        <taxon>Bacteroidota</taxon>
        <taxon>Cytophagia</taxon>
        <taxon>Cytophagales</taxon>
        <taxon>Flammeovirgaceae</taxon>
        <taxon>Flammeovirga</taxon>
    </lineage>
</organism>